<evidence type="ECO:0000256" key="10">
    <source>
        <dbReference type="SAM" id="MobiDB-lite"/>
    </source>
</evidence>
<dbReference type="GO" id="GO:0006357">
    <property type="term" value="P:regulation of transcription by RNA polymerase II"/>
    <property type="evidence" value="ECO:0007669"/>
    <property type="project" value="InterPro"/>
</dbReference>
<comment type="subcellular location">
    <subcellularLocation>
        <location evidence="1 9">Nucleus</location>
    </subcellularLocation>
</comment>
<dbReference type="OrthoDB" id="205099at2759"/>
<evidence type="ECO:0000259" key="11">
    <source>
        <dbReference type="Pfam" id="PF08638"/>
    </source>
</evidence>
<evidence type="ECO:0000256" key="1">
    <source>
        <dbReference type="ARBA" id="ARBA00004123"/>
    </source>
</evidence>
<feature type="compositionally biased region" description="Polar residues" evidence="10">
    <location>
        <begin position="1050"/>
        <end position="1065"/>
    </location>
</feature>
<evidence type="ECO:0000256" key="5">
    <source>
        <dbReference type="ARBA" id="ARBA00023159"/>
    </source>
</evidence>
<keyword evidence="6 9" id="KW-0804">Transcription</keyword>
<dbReference type="InterPro" id="IPR013947">
    <property type="entry name" value="Mediator_Med14"/>
</dbReference>
<dbReference type="Proteomes" id="UP000799118">
    <property type="component" value="Unassembled WGS sequence"/>
</dbReference>
<dbReference type="PANTHER" id="PTHR12809:SF2">
    <property type="entry name" value="MEDIATOR OF RNA POLYMERASE II TRANSCRIPTION SUBUNIT 14"/>
    <property type="match status" value="1"/>
</dbReference>
<dbReference type="GO" id="GO:0003712">
    <property type="term" value="F:transcription coregulator activity"/>
    <property type="evidence" value="ECO:0007669"/>
    <property type="project" value="UniProtKB-UniRule"/>
</dbReference>
<dbReference type="GO" id="GO:0070847">
    <property type="term" value="C:core mediator complex"/>
    <property type="evidence" value="ECO:0007669"/>
    <property type="project" value="TreeGrafter"/>
</dbReference>
<organism evidence="12 13">
    <name type="scientific">Gymnopus androsaceus JB14</name>
    <dbReference type="NCBI Taxonomy" id="1447944"/>
    <lineage>
        <taxon>Eukaryota</taxon>
        <taxon>Fungi</taxon>
        <taxon>Dikarya</taxon>
        <taxon>Basidiomycota</taxon>
        <taxon>Agaricomycotina</taxon>
        <taxon>Agaricomycetes</taxon>
        <taxon>Agaricomycetidae</taxon>
        <taxon>Agaricales</taxon>
        <taxon>Marasmiineae</taxon>
        <taxon>Omphalotaceae</taxon>
        <taxon>Gymnopus</taxon>
    </lineage>
</organism>
<comment type="function">
    <text evidence="9">Component of the Mediator complex, a coactivator involved in the regulated transcription of nearly all RNA polymerase II-dependent genes. Mediator functions as a bridge to convey information from gene-specific regulatory proteins to the basal RNA polymerase II transcription machinery. Mediator is recruited to promoters by direct interactions with regulatory proteins and serves as a scaffold for the assembly of a functional preinitiation complex with RNA polymerase II and the general transcription factors.</text>
</comment>
<keyword evidence="7 9" id="KW-0539">Nucleus</keyword>
<gene>
    <name evidence="12" type="ORF">BT96DRAFT_985460</name>
</gene>
<evidence type="ECO:0000256" key="2">
    <source>
        <dbReference type="ARBA" id="ARBA00007813"/>
    </source>
</evidence>
<evidence type="ECO:0000313" key="12">
    <source>
        <dbReference type="EMBL" id="KAE9408579.1"/>
    </source>
</evidence>
<name>A0A6A4IDA6_9AGAR</name>
<evidence type="ECO:0000313" key="13">
    <source>
        <dbReference type="Proteomes" id="UP000799118"/>
    </source>
</evidence>
<keyword evidence="13" id="KW-1185">Reference proteome</keyword>
<comment type="subunit">
    <text evidence="9">Component of the Mediator complex.</text>
</comment>
<dbReference type="EMBL" id="ML769390">
    <property type="protein sequence ID" value="KAE9408579.1"/>
    <property type="molecule type" value="Genomic_DNA"/>
</dbReference>
<dbReference type="PANTHER" id="PTHR12809">
    <property type="entry name" value="MEDIATOR COMPLEX SUBUNIT"/>
    <property type="match status" value="1"/>
</dbReference>
<keyword evidence="5 9" id="KW-0010">Activator</keyword>
<feature type="region of interest" description="Disordered" evidence="10">
    <location>
        <begin position="1044"/>
        <end position="1067"/>
    </location>
</feature>
<protein>
    <recommendedName>
        <fullName evidence="3 9">Mediator of RNA polymerase II transcription subunit 14</fullName>
    </recommendedName>
    <alternativeName>
        <fullName evidence="8 9">Mediator complex subunit 14</fullName>
    </alternativeName>
</protein>
<accession>A0A6A4IDA6</accession>
<feature type="domain" description="Mediator complex subunit MED14 N-terminal" evidence="11">
    <location>
        <begin position="42"/>
        <end position="213"/>
    </location>
</feature>
<evidence type="ECO:0000256" key="6">
    <source>
        <dbReference type="ARBA" id="ARBA00023163"/>
    </source>
</evidence>
<evidence type="ECO:0000256" key="4">
    <source>
        <dbReference type="ARBA" id="ARBA00023015"/>
    </source>
</evidence>
<dbReference type="Pfam" id="PF08638">
    <property type="entry name" value="Med14"/>
    <property type="match status" value="1"/>
</dbReference>
<reference evidence="12" key="1">
    <citation type="journal article" date="2019" name="Environ. Microbiol.">
        <title>Fungal ecological strategies reflected in gene transcription - a case study of two litter decomposers.</title>
        <authorList>
            <person name="Barbi F."/>
            <person name="Kohler A."/>
            <person name="Barry K."/>
            <person name="Baskaran P."/>
            <person name="Daum C."/>
            <person name="Fauchery L."/>
            <person name="Ihrmark K."/>
            <person name="Kuo A."/>
            <person name="LaButti K."/>
            <person name="Lipzen A."/>
            <person name="Morin E."/>
            <person name="Grigoriev I.V."/>
            <person name="Henrissat B."/>
            <person name="Lindahl B."/>
            <person name="Martin F."/>
        </authorList>
    </citation>
    <scope>NUCLEOTIDE SEQUENCE</scope>
    <source>
        <strain evidence="12">JB14</strain>
    </source>
</reference>
<keyword evidence="4 9" id="KW-0805">Transcription regulation</keyword>
<dbReference type="GO" id="GO:0016592">
    <property type="term" value="C:mediator complex"/>
    <property type="evidence" value="ECO:0007669"/>
    <property type="project" value="UniProtKB-UniRule"/>
</dbReference>
<dbReference type="AlphaFoldDB" id="A0A6A4IDA6"/>
<evidence type="ECO:0000256" key="7">
    <source>
        <dbReference type="ARBA" id="ARBA00023242"/>
    </source>
</evidence>
<dbReference type="InterPro" id="IPR055122">
    <property type="entry name" value="Med14_N"/>
</dbReference>
<proteinExistence type="inferred from homology"/>
<evidence type="ECO:0000256" key="3">
    <source>
        <dbReference type="ARBA" id="ARBA00019619"/>
    </source>
</evidence>
<comment type="similarity">
    <text evidence="2 9">Belongs to the Mediator complex subunit 14 family.</text>
</comment>
<sequence length="1075" mass="120714">MDPEPSTSNGILVDAPTINGVNGNVEPSIDLLAELPLVFDGQIPLGDLLSRVMQAIYTELTEMSETLPNMSDAARKRTLADWVVKTKKQVVKLYAVVKWSRDAETVQKCMNITAFLMDQNRQFEDAIHGLTYAKESLDPARLRNHDLLTSLDVLTSGSYKRLPTRIKVKSIIPPTPLTDAEVIKTLTGVQDAIQFRLRLNEIIPVEMSCHRIGKKKILRFSTLQQSIILSANGRVYFAIPKLFECSLTLKGAHPKDSWSFLHVEFLINIGGDGNGTQDFPRRPTGIMHGFIKEEIDRQLELHIPKPPPEFLPPGVEPPPPVPELPEDVVDTPLIRYVQLFYLEALWFQATRMRSLGWAEYLNVSITPNRKVLTVSYWIRKPPNARQVPKLGGLPPMPLQGGTVTISMTEGSPVTGTRSSKAKVLTELQYASKLGSKAASDKVESLKFEVRWEPTPNAVGIPIAAEEFVLPDGVLVVDADDLDFEAMLRKIIHKHVNLILSRIQYQLQHGGRSVFAAPGVLTLIENGEFQALKVLLCADKYLLVSLDPRTGRFTLRDVGDLAATHGKRLLSFADSINDNRAHIFNALLIIRLGTIIDLIEQKAQYLGLRCFRSRNFPPTELRKLGPHNPMFYVQLESHPTHYLVIIITDEEFRYALIDTTVMPDTLTNSMVMGDIAWLDFSRIKSDDITITVRTDRVDPRVGMKSRRSEEKVSTVEKPSAGFHLETQVLRELYSYCCARVAYLNVERQFKLRGIPFSHVNPTSSTALSPELAYIQSSLARSVPGLCVQSSDILSGAPAAEAAMPNIRVIPLNWWSEKKAQVVTCVKLKYVQQPMGKSAGTSTVIRPSKRIIYDTTEAVVSFLSENVNTCVDEFLEEWARVSKMVVIARQVAQMSKEKMWPDIKLLSFDLQTVEFAYAEDYTVFISCEDQLSPNGGNFDLRFSRTRPSLGSIEEYDSFNPHDDAEPYLRSILTPGHGRLAPSLHQLVRLLRDTLPIAVELEAIRRETEPAGWYRLMFGDLQHALDIRLMTDDRAAIFDASYSFHPGKKDSSGDISMSEPTTSDSTFETHPRLFNHRL</sequence>
<evidence type="ECO:0000256" key="9">
    <source>
        <dbReference type="RuleBase" id="RU365082"/>
    </source>
</evidence>
<evidence type="ECO:0000256" key="8">
    <source>
        <dbReference type="ARBA" id="ARBA00032007"/>
    </source>
</evidence>